<reference evidence="3 4" key="1">
    <citation type="submission" date="2019-10" db="EMBL/GenBank/DDBJ databases">
        <title>A soil myxobacterium in the family Polyangiaceae.</title>
        <authorList>
            <person name="Li Y."/>
            <person name="Wang J."/>
        </authorList>
    </citation>
    <scope>NUCLEOTIDE SEQUENCE [LARGE SCALE GENOMIC DNA]</scope>
    <source>
        <strain evidence="3 4">DSM 14734</strain>
    </source>
</reference>
<feature type="compositionally biased region" description="Acidic residues" evidence="1">
    <location>
        <begin position="230"/>
        <end position="241"/>
    </location>
</feature>
<dbReference type="Pfam" id="PF01936">
    <property type="entry name" value="NYN"/>
    <property type="match status" value="1"/>
</dbReference>
<dbReference type="OrthoDB" id="9794137at2"/>
<dbReference type="Proteomes" id="UP000440224">
    <property type="component" value="Unassembled WGS sequence"/>
</dbReference>
<evidence type="ECO:0000256" key="1">
    <source>
        <dbReference type="SAM" id="MobiDB-lite"/>
    </source>
</evidence>
<dbReference type="InterPro" id="IPR047140">
    <property type="entry name" value="LabA"/>
</dbReference>
<feature type="domain" description="NYN" evidence="2">
    <location>
        <begin position="2"/>
        <end position="175"/>
    </location>
</feature>
<dbReference type="InterPro" id="IPR021139">
    <property type="entry name" value="NYN"/>
</dbReference>
<dbReference type="EMBL" id="WJIE01000005">
    <property type="protein sequence ID" value="MRG93970.1"/>
    <property type="molecule type" value="Genomic_DNA"/>
</dbReference>
<dbReference type="AlphaFoldDB" id="A0A6N7PU69"/>
<organism evidence="3 4">
    <name type="scientific">Polyangium spumosum</name>
    <dbReference type="NCBI Taxonomy" id="889282"/>
    <lineage>
        <taxon>Bacteria</taxon>
        <taxon>Pseudomonadati</taxon>
        <taxon>Myxococcota</taxon>
        <taxon>Polyangia</taxon>
        <taxon>Polyangiales</taxon>
        <taxon>Polyangiaceae</taxon>
        <taxon>Polyangium</taxon>
    </lineage>
</organism>
<evidence type="ECO:0000313" key="4">
    <source>
        <dbReference type="Proteomes" id="UP000440224"/>
    </source>
</evidence>
<dbReference type="PANTHER" id="PTHR35458">
    <property type="entry name" value="SLR0755 PROTEIN"/>
    <property type="match status" value="1"/>
</dbReference>
<keyword evidence="4" id="KW-1185">Reference proteome</keyword>
<dbReference type="Gene3D" id="3.40.50.1010">
    <property type="entry name" value="5'-nuclease"/>
    <property type="match status" value="1"/>
</dbReference>
<sequence length="324" mass="36073">MRVCIFFDGKNFHSGWRDEAGGRRLAFPKLSRWLVDRVGGSLLWGAYYYTGIETGAAAVTEGQKKLAGFLDMLEVQPGFFVKRFPRKTSMFQCAACGAENRYTQEKEVDTSMVADMLRLAAVNAFDVLVLVSGDSDHAPAIEGVRQLGRQAYVSTWGRAGLSARLRKAAFDHIDLLEGISFFEDTEGSGPPAPPGPEPRWASEDLPPPSPPPPPMLPQNAATPREPTHDECEEPRDEDPDALESPPPSYQPSDDESVFIEELRAAERRLRNGYVGANYFVTRWQSNRLDPSPDARRRMLEHLVTSRLIEVYHAPDGNAAIRARE</sequence>
<feature type="region of interest" description="Disordered" evidence="1">
    <location>
        <begin position="182"/>
        <end position="255"/>
    </location>
</feature>
<protein>
    <submittedName>
        <fullName evidence="3">NYN domain-containing protein</fullName>
    </submittedName>
</protein>
<accession>A0A6N7PU69</accession>
<proteinExistence type="predicted"/>
<feature type="compositionally biased region" description="Pro residues" evidence="1">
    <location>
        <begin position="205"/>
        <end position="216"/>
    </location>
</feature>
<dbReference type="GO" id="GO:0004540">
    <property type="term" value="F:RNA nuclease activity"/>
    <property type="evidence" value="ECO:0007669"/>
    <property type="project" value="InterPro"/>
</dbReference>
<dbReference type="PANTHER" id="PTHR35458:SF8">
    <property type="entry name" value="SLR0650 PROTEIN"/>
    <property type="match status" value="1"/>
</dbReference>
<name>A0A6N7PU69_9BACT</name>
<evidence type="ECO:0000313" key="3">
    <source>
        <dbReference type="EMBL" id="MRG93970.1"/>
    </source>
</evidence>
<comment type="caution">
    <text evidence="3">The sequence shown here is derived from an EMBL/GenBank/DDBJ whole genome shotgun (WGS) entry which is preliminary data.</text>
</comment>
<evidence type="ECO:0000259" key="2">
    <source>
        <dbReference type="Pfam" id="PF01936"/>
    </source>
</evidence>
<dbReference type="RefSeq" id="WP_153820808.1">
    <property type="nucleotide sequence ID" value="NZ_WJIE01000005.1"/>
</dbReference>
<gene>
    <name evidence="3" type="ORF">GF068_18910</name>
</gene>